<dbReference type="AlphaFoldDB" id="A0A6C0FA44"/>
<dbReference type="EMBL" id="MN738825">
    <property type="protein sequence ID" value="QHT38082.1"/>
    <property type="molecule type" value="Genomic_DNA"/>
</dbReference>
<feature type="region of interest" description="Disordered" evidence="1">
    <location>
        <begin position="245"/>
        <end position="302"/>
    </location>
</feature>
<evidence type="ECO:0000256" key="1">
    <source>
        <dbReference type="SAM" id="MobiDB-lite"/>
    </source>
</evidence>
<feature type="compositionally biased region" description="Acidic residues" evidence="1">
    <location>
        <begin position="264"/>
        <end position="286"/>
    </location>
</feature>
<feature type="compositionally biased region" description="Basic residues" evidence="1">
    <location>
        <begin position="323"/>
        <end position="336"/>
    </location>
</feature>
<proteinExistence type="predicted"/>
<feature type="region of interest" description="Disordered" evidence="1">
    <location>
        <begin position="316"/>
        <end position="336"/>
    </location>
</feature>
<organism evidence="2">
    <name type="scientific">viral metagenome</name>
    <dbReference type="NCBI Taxonomy" id="1070528"/>
    <lineage>
        <taxon>unclassified sequences</taxon>
        <taxon>metagenomes</taxon>
        <taxon>organismal metagenomes</taxon>
    </lineage>
</organism>
<evidence type="ECO:0000313" key="2">
    <source>
        <dbReference type="EMBL" id="QHT38082.1"/>
    </source>
</evidence>
<accession>A0A6C0FA44</accession>
<reference evidence="2" key="1">
    <citation type="journal article" date="2020" name="Nature">
        <title>Giant virus diversity and host interactions through global metagenomics.</title>
        <authorList>
            <person name="Schulz F."/>
            <person name="Roux S."/>
            <person name="Paez-Espino D."/>
            <person name="Jungbluth S."/>
            <person name="Walsh D.A."/>
            <person name="Denef V.J."/>
            <person name="McMahon K.D."/>
            <person name="Konstantinidis K.T."/>
            <person name="Eloe-Fadrosh E.A."/>
            <person name="Kyrpides N.C."/>
            <person name="Woyke T."/>
        </authorList>
    </citation>
    <scope>NUCLEOTIDE SEQUENCE</scope>
    <source>
        <strain evidence="2">GVMAG-S-ERX556049-19</strain>
    </source>
</reference>
<name>A0A6C0FA44_9ZZZZ</name>
<sequence>MSNPVVLNVSDWDTSSLRYMQPKVNDRGAKSISMISTQSNRSLHLSVPLMMTWGIGDYVNEQGESDGKFSMTLNFPNPEYKTDATDSFLQKLKDFENQILDDAVKYSDAWFGEELSREVVKHNFFPFLKYSKDKLTKKFDYNKPPSIRGRVPCYNGKWDVEIYDTKAERIFPCENDSLTPMDFVPKMSNVACVIQCGGLWFGGKGWGVTWRVKQIVVKPREVVSIFGKCHVNLSTEDIETMEAAPTVSEIENDNKNNTSTLQVEDSDEEEEEQEEEQEEEEEEEEVAPVPEPEPIKKKRTVKKAVKEEEVAVAVPEDVEIPVPKKKTVKKKAVAAA</sequence>
<protein>
    <submittedName>
        <fullName evidence="2">Uncharacterized protein</fullName>
    </submittedName>
</protein>